<keyword evidence="12" id="KW-1185">Reference proteome</keyword>
<keyword evidence="3" id="KW-0813">Transport</keyword>
<protein>
    <recommendedName>
        <fullName evidence="13">Cation chloride cotransporter-like protein</fullName>
    </recommendedName>
</protein>
<dbReference type="Pfam" id="PF03522">
    <property type="entry name" value="SLC12"/>
    <property type="match status" value="2"/>
</dbReference>
<dbReference type="EMBL" id="MU005791">
    <property type="protein sequence ID" value="KAF2702940.1"/>
    <property type="molecule type" value="Genomic_DNA"/>
</dbReference>
<dbReference type="Proteomes" id="UP000799428">
    <property type="component" value="Unassembled WGS sequence"/>
</dbReference>
<feature type="transmembrane region" description="Helical" evidence="8">
    <location>
        <begin position="396"/>
        <end position="416"/>
    </location>
</feature>
<feature type="transmembrane region" description="Helical" evidence="8">
    <location>
        <begin position="142"/>
        <end position="163"/>
    </location>
</feature>
<accession>A0A6G1JR11</accession>
<dbReference type="OrthoDB" id="2020542at2759"/>
<sequence length="1357" mass="148766">MTDPGRVQTRRRMPLRTHSNFAVRSARDDAGTLDRRFSAQPSPSLNEETPLLSLAGQLAQPTQDVPSTGRPEGNTGNTPERDHGIDSMRQWFARALNNPRSKSPKQPQATSPGQENKRPSTDAATKPRPGAFPRPVGGTSKLGTFAGVFVPTTLNVLSILMFLRFGFILGQTGVVGMMGMLIGCYAINLLTTMSISAIATNGTVRGGGAYYLISRSLGPEFGGSIGIVFYLGMVFNTSMNSVGLIDCFIENFGSDSGSWSHWMLQGFWWQFLWATVVLLTCTAICLAGSGLFARCSNGLLVILLIATFSIPLSTLVVKPFENKREGIRYTGLSLDTLLDNMLPQFTRGAAGSVHKHRENFQDMFGILFPATGGIFAGASMSGDLKHPSKAIPKGTLYGLGLTFFSYTVVILAMAATNTRESLYSNTNVIQLTNVSAVIILLGEFATSAFSVLMGVIGSAKLLQALARDHLLPGLSVFGQGTEKSDDPTYAIIITYVLAQLTMLSDINQIASFITMTYLMTFLVTNLACFLLKIGSAPNFRPSFHFFNWQTAAIGAVVSGATMFFVDGVYASGCVALLIVIFLLIHYTTPPKPWGDVSQSLIYHQVRKYLLRLRQEHVKFWRPQILLLINDPRRQYKLIQFCNSLKKGALFVLGHVIVSEDFGSAVPEARRQQQSWTNYIDFSKIKAFVNIAISPAVEWGARNIVLGAGLGGMRPNIVVMGFYNLGELRQSKPLVDIPSPQFSRPPSRATSQALSPKAVRSAAKRKQVNAVAGSLPTDAMRPENAIAIRNYCTILEDLVLRLQINVAIAKGFQDLEVPSPKPNKRQRVLGLLGLRDDEEEEPTKKYIDLWPIQMSAEIATAGDDPSRKNVLTTNFDTYTLILQLGCILHTVPSWKRTYRVRVVVFVEYETDVEEERGRVTTLLRNLRIDAEVVVFWLASGELKMYEVIINGSTEGDFANASTDVDDVLEDEEWWQEIQQLRRPQKMSASQELAKATDLLEAVTNWPTASFQHGRQESKPKRFAELRKMLKRTKRRTSIANLEPDPPLKMRTQRLSEGLFSRSDSESSSSEDADEDAVATDSEIAGSENDLEDYDLDASDEESDERPITPIRRSKSTSASMGIPFLSGKFGLGKSIWKGGEQKESRPTTDGVTPLKPHPDATASDTVLLQVKHMQTSSGPNSSASPMSTSPRNNANASFRPPPVRHQSMPKFTSKLQPQTTFAQDEDAPGPSITFADRPSLVTTSTSAHPMPSSSSAQPLSSSTPATPGPATGYPSQNSIPISFNDLPCRAQHLILNELIRQNSDDTAVVFTTLPSPVEGTCESEEESVKYISDLEVLCQGLPPCLLVHSNSMTVTMNL</sequence>
<feature type="transmembrane region" description="Helical" evidence="8">
    <location>
        <begin position="543"/>
        <end position="563"/>
    </location>
</feature>
<feature type="region of interest" description="Disordered" evidence="7">
    <location>
        <begin position="1217"/>
        <end position="1236"/>
    </location>
</feature>
<feature type="region of interest" description="Disordered" evidence="7">
    <location>
        <begin position="1241"/>
        <end position="1277"/>
    </location>
</feature>
<evidence type="ECO:0000313" key="11">
    <source>
        <dbReference type="EMBL" id="KAF2702940.1"/>
    </source>
</evidence>
<feature type="compositionally biased region" description="Acidic residues" evidence="7">
    <location>
        <begin position="1067"/>
        <end position="1076"/>
    </location>
</feature>
<feature type="transmembrane region" description="Helical" evidence="8">
    <location>
        <begin position="569"/>
        <end position="588"/>
    </location>
</feature>
<evidence type="ECO:0000256" key="5">
    <source>
        <dbReference type="ARBA" id="ARBA00022989"/>
    </source>
</evidence>
<feature type="transmembrane region" description="Helical" evidence="8">
    <location>
        <begin position="363"/>
        <end position="384"/>
    </location>
</feature>
<reference evidence="11" key="1">
    <citation type="journal article" date="2020" name="Stud. Mycol.">
        <title>101 Dothideomycetes genomes: a test case for predicting lifestyles and emergence of pathogens.</title>
        <authorList>
            <person name="Haridas S."/>
            <person name="Albert R."/>
            <person name="Binder M."/>
            <person name="Bloem J."/>
            <person name="Labutti K."/>
            <person name="Salamov A."/>
            <person name="Andreopoulos B."/>
            <person name="Baker S."/>
            <person name="Barry K."/>
            <person name="Bills G."/>
            <person name="Bluhm B."/>
            <person name="Cannon C."/>
            <person name="Castanera R."/>
            <person name="Culley D."/>
            <person name="Daum C."/>
            <person name="Ezra D."/>
            <person name="Gonzalez J."/>
            <person name="Henrissat B."/>
            <person name="Kuo A."/>
            <person name="Liang C."/>
            <person name="Lipzen A."/>
            <person name="Lutzoni F."/>
            <person name="Magnuson J."/>
            <person name="Mondo S."/>
            <person name="Nolan M."/>
            <person name="Ohm R."/>
            <person name="Pangilinan J."/>
            <person name="Park H.-J."/>
            <person name="Ramirez L."/>
            <person name="Alfaro M."/>
            <person name="Sun H."/>
            <person name="Tritt A."/>
            <person name="Yoshinaga Y."/>
            <person name="Zwiers L.-H."/>
            <person name="Turgeon B."/>
            <person name="Goodwin S."/>
            <person name="Spatafora J."/>
            <person name="Crous P."/>
            <person name="Grigoriev I."/>
        </authorList>
    </citation>
    <scope>NUCLEOTIDE SEQUENCE</scope>
    <source>
        <strain evidence="11">CBS 279.74</strain>
    </source>
</reference>
<dbReference type="PANTHER" id="PTHR11827">
    <property type="entry name" value="SOLUTE CARRIER FAMILY 12, CATION COTRANSPORTERS"/>
    <property type="match status" value="1"/>
</dbReference>
<feature type="compositionally biased region" description="Low complexity" evidence="7">
    <location>
        <begin position="1175"/>
        <end position="1189"/>
    </location>
</feature>
<feature type="transmembrane region" description="Helical" evidence="8">
    <location>
        <begin position="210"/>
        <end position="231"/>
    </location>
</feature>
<keyword evidence="6 8" id="KW-0472">Membrane</keyword>
<dbReference type="GO" id="GO:0055064">
    <property type="term" value="P:chloride ion homeostasis"/>
    <property type="evidence" value="ECO:0007669"/>
    <property type="project" value="TreeGrafter"/>
</dbReference>
<evidence type="ECO:0008006" key="13">
    <source>
        <dbReference type="Google" id="ProtNLM"/>
    </source>
</evidence>
<feature type="transmembrane region" description="Helical" evidence="8">
    <location>
        <begin position="267"/>
        <end position="292"/>
    </location>
</feature>
<proteinExistence type="inferred from homology"/>
<feature type="transmembrane region" description="Helical" evidence="8">
    <location>
        <begin position="436"/>
        <end position="457"/>
    </location>
</feature>
<feature type="compositionally biased region" description="Acidic residues" evidence="7">
    <location>
        <begin position="1087"/>
        <end position="1102"/>
    </location>
</feature>
<feature type="region of interest" description="Disordered" evidence="7">
    <location>
        <begin position="735"/>
        <end position="754"/>
    </location>
</feature>
<evidence type="ECO:0000259" key="9">
    <source>
        <dbReference type="Pfam" id="PF00324"/>
    </source>
</evidence>
<comment type="similarity">
    <text evidence="2">Belongs to the SLC12A transporter family.</text>
</comment>
<dbReference type="GO" id="GO:0006884">
    <property type="term" value="P:cell volume homeostasis"/>
    <property type="evidence" value="ECO:0007669"/>
    <property type="project" value="TreeGrafter"/>
</dbReference>
<dbReference type="InterPro" id="IPR004842">
    <property type="entry name" value="SLC12A_fam"/>
</dbReference>
<dbReference type="InterPro" id="IPR018491">
    <property type="entry name" value="SLC12_C"/>
</dbReference>
<organism evidence="11 12">
    <name type="scientific">Pleomassaria siparia CBS 279.74</name>
    <dbReference type="NCBI Taxonomy" id="1314801"/>
    <lineage>
        <taxon>Eukaryota</taxon>
        <taxon>Fungi</taxon>
        <taxon>Dikarya</taxon>
        <taxon>Ascomycota</taxon>
        <taxon>Pezizomycotina</taxon>
        <taxon>Dothideomycetes</taxon>
        <taxon>Pleosporomycetidae</taxon>
        <taxon>Pleosporales</taxon>
        <taxon>Pleomassariaceae</taxon>
        <taxon>Pleomassaria</taxon>
    </lineage>
</organism>
<dbReference type="InterPro" id="IPR004841">
    <property type="entry name" value="AA-permease/SLC12A_dom"/>
</dbReference>
<evidence type="ECO:0000259" key="10">
    <source>
        <dbReference type="Pfam" id="PF03522"/>
    </source>
</evidence>
<feature type="transmembrane region" description="Helical" evidence="8">
    <location>
        <begin position="509"/>
        <end position="531"/>
    </location>
</feature>
<dbReference type="GO" id="GO:0055075">
    <property type="term" value="P:potassium ion homeostasis"/>
    <property type="evidence" value="ECO:0007669"/>
    <property type="project" value="TreeGrafter"/>
</dbReference>
<feature type="transmembrane region" description="Helical" evidence="8">
    <location>
        <begin position="175"/>
        <end position="198"/>
    </location>
</feature>
<evidence type="ECO:0000256" key="7">
    <source>
        <dbReference type="SAM" id="MobiDB-lite"/>
    </source>
</evidence>
<evidence type="ECO:0000256" key="3">
    <source>
        <dbReference type="ARBA" id="ARBA00022448"/>
    </source>
</evidence>
<feature type="region of interest" description="Disordered" evidence="7">
    <location>
        <begin position="97"/>
        <end position="136"/>
    </location>
</feature>
<feature type="compositionally biased region" description="Polar residues" evidence="7">
    <location>
        <begin position="739"/>
        <end position="753"/>
    </location>
</feature>
<feature type="transmembrane region" description="Helical" evidence="8">
    <location>
        <begin position="299"/>
        <end position="317"/>
    </location>
</feature>
<feature type="domain" description="SLC12A transporter C-terminal" evidence="10">
    <location>
        <begin position="1290"/>
        <end position="1353"/>
    </location>
</feature>
<evidence type="ECO:0000256" key="2">
    <source>
        <dbReference type="ARBA" id="ARBA00010593"/>
    </source>
</evidence>
<feature type="region of interest" description="Disordered" evidence="7">
    <location>
        <begin position="1055"/>
        <end position="1208"/>
    </location>
</feature>
<evidence type="ECO:0000256" key="1">
    <source>
        <dbReference type="ARBA" id="ARBA00004141"/>
    </source>
</evidence>
<keyword evidence="4 8" id="KW-0812">Transmembrane</keyword>
<dbReference type="GO" id="GO:0034486">
    <property type="term" value="P:vacuolar transmembrane transport"/>
    <property type="evidence" value="ECO:0007669"/>
    <property type="project" value="TreeGrafter"/>
</dbReference>
<evidence type="ECO:0000256" key="4">
    <source>
        <dbReference type="ARBA" id="ARBA00022692"/>
    </source>
</evidence>
<feature type="compositionally biased region" description="Low complexity" evidence="7">
    <location>
        <begin position="1241"/>
        <end position="1271"/>
    </location>
</feature>
<evidence type="ECO:0000256" key="6">
    <source>
        <dbReference type="ARBA" id="ARBA00023136"/>
    </source>
</evidence>
<name>A0A6G1JR11_9PLEO</name>
<gene>
    <name evidence="11" type="ORF">K504DRAFT_393621</name>
</gene>
<feature type="domain" description="Amino acid permease/ SLC12A" evidence="9">
    <location>
        <begin position="148"/>
        <end position="625"/>
    </location>
</feature>
<feature type="compositionally biased region" description="Basic and acidic residues" evidence="7">
    <location>
        <begin position="25"/>
        <end position="37"/>
    </location>
</feature>
<dbReference type="GO" id="GO:0005774">
    <property type="term" value="C:vacuolar membrane"/>
    <property type="evidence" value="ECO:0007669"/>
    <property type="project" value="TreeGrafter"/>
</dbReference>
<keyword evidence="5 8" id="KW-1133">Transmembrane helix</keyword>
<evidence type="ECO:0000313" key="12">
    <source>
        <dbReference type="Proteomes" id="UP000799428"/>
    </source>
</evidence>
<dbReference type="Gene3D" id="1.20.1740.10">
    <property type="entry name" value="Amino acid/polyamine transporter I"/>
    <property type="match status" value="1"/>
</dbReference>
<feature type="domain" description="SLC12A transporter C-terminal" evidence="10">
    <location>
        <begin position="636"/>
        <end position="722"/>
    </location>
</feature>
<dbReference type="FunFam" id="1.20.1740.10:FF:000013">
    <property type="entry name" value="Solute carrier family 12 member"/>
    <property type="match status" value="1"/>
</dbReference>
<evidence type="ECO:0000256" key="8">
    <source>
        <dbReference type="SAM" id="Phobius"/>
    </source>
</evidence>
<feature type="compositionally biased region" description="Polar residues" evidence="7">
    <location>
        <begin position="98"/>
        <end position="114"/>
    </location>
</feature>
<comment type="subcellular location">
    <subcellularLocation>
        <location evidence="1">Membrane</location>
        <topology evidence="1">Multi-pass membrane protein</topology>
    </subcellularLocation>
</comment>
<dbReference type="GO" id="GO:0015379">
    <property type="term" value="F:potassium:chloride symporter activity"/>
    <property type="evidence" value="ECO:0007669"/>
    <property type="project" value="TreeGrafter"/>
</dbReference>
<dbReference type="PANTHER" id="PTHR11827:SF72">
    <property type="entry name" value="GH08340P"/>
    <property type="match status" value="1"/>
</dbReference>
<feature type="compositionally biased region" description="Low complexity" evidence="7">
    <location>
        <begin position="1055"/>
        <end position="1066"/>
    </location>
</feature>
<dbReference type="Pfam" id="PF00324">
    <property type="entry name" value="AA_permease"/>
    <property type="match status" value="1"/>
</dbReference>
<feature type="region of interest" description="Disordered" evidence="7">
    <location>
        <begin position="1"/>
        <end position="84"/>
    </location>
</feature>